<name>A0ABV6GM63_9BACI</name>
<dbReference type="Gene3D" id="1.10.10.60">
    <property type="entry name" value="Homeodomain-like"/>
    <property type="match status" value="2"/>
</dbReference>
<organism evidence="7 8">
    <name type="scientific">Metabacillus herbersteinensis</name>
    <dbReference type="NCBI Taxonomy" id="283816"/>
    <lineage>
        <taxon>Bacteria</taxon>
        <taxon>Bacillati</taxon>
        <taxon>Bacillota</taxon>
        <taxon>Bacilli</taxon>
        <taxon>Bacillales</taxon>
        <taxon>Bacillaceae</taxon>
        <taxon>Metabacillus</taxon>
    </lineage>
</organism>
<dbReference type="SUPFAM" id="SSF52172">
    <property type="entry name" value="CheY-like"/>
    <property type="match status" value="1"/>
</dbReference>
<dbReference type="InterPro" id="IPR020449">
    <property type="entry name" value="Tscrpt_reg_AraC-type_HTH"/>
</dbReference>
<dbReference type="EMBL" id="JBHLVO010000036">
    <property type="protein sequence ID" value="MFC0274476.1"/>
    <property type="molecule type" value="Genomic_DNA"/>
</dbReference>
<dbReference type="InterPro" id="IPR011006">
    <property type="entry name" value="CheY-like_superfamily"/>
</dbReference>
<dbReference type="InterPro" id="IPR018060">
    <property type="entry name" value="HTH_AraC"/>
</dbReference>
<protein>
    <submittedName>
        <fullName evidence="7">Helix-turn-helix domain-containing protein</fullName>
    </submittedName>
</protein>
<dbReference type="PANTHER" id="PTHR43280">
    <property type="entry name" value="ARAC-FAMILY TRANSCRIPTIONAL REGULATOR"/>
    <property type="match status" value="1"/>
</dbReference>
<keyword evidence="8" id="KW-1185">Reference proteome</keyword>
<keyword evidence="4" id="KW-0597">Phosphoprotein</keyword>
<keyword evidence="3" id="KW-0804">Transcription</keyword>
<evidence type="ECO:0000256" key="2">
    <source>
        <dbReference type="ARBA" id="ARBA00023125"/>
    </source>
</evidence>
<proteinExistence type="predicted"/>
<accession>A0ABV6GM63</accession>
<dbReference type="InterPro" id="IPR001789">
    <property type="entry name" value="Sig_transdc_resp-reg_receiver"/>
</dbReference>
<dbReference type="Gene3D" id="3.40.50.2300">
    <property type="match status" value="1"/>
</dbReference>
<dbReference type="Pfam" id="PF00072">
    <property type="entry name" value="Response_reg"/>
    <property type="match status" value="1"/>
</dbReference>
<dbReference type="PROSITE" id="PS50110">
    <property type="entry name" value="RESPONSE_REGULATORY"/>
    <property type="match status" value="1"/>
</dbReference>
<dbReference type="Proteomes" id="UP001589854">
    <property type="component" value="Unassembled WGS sequence"/>
</dbReference>
<keyword evidence="2" id="KW-0238">DNA-binding</keyword>
<dbReference type="PANTHER" id="PTHR43280:SF2">
    <property type="entry name" value="HTH-TYPE TRANSCRIPTIONAL REGULATOR EXSA"/>
    <property type="match status" value="1"/>
</dbReference>
<feature type="domain" description="HTH araC/xylS-type" evidence="5">
    <location>
        <begin position="443"/>
        <end position="541"/>
    </location>
</feature>
<dbReference type="PROSITE" id="PS01124">
    <property type="entry name" value="HTH_ARAC_FAMILY_2"/>
    <property type="match status" value="1"/>
</dbReference>
<dbReference type="InterPro" id="IPR009057">
    <property type="entry name" value="Homeodomain-like_sf"/>
</dbReference>
<evidence type="ECO:0000313" key="8">
    <source>
        <dbReference type="Proteomes" id="UP001589854"/>
    </source>
</evidence>
<reference evidence="7 8" key="1">
    <citation type="submission" date="2024-09" db="EMBL/GenBank/DDBJ databases">
        <authorList>
            <person name="Sun Q."/>
            <person name="Mori K."/>
        </authorList>
    </citation>
    <scope>NUCLEOTIDE SEQUENCE [LARGE SCALE GENOMIC DNA]</scope>
    <source>
        <strain evidence="7 8">CCM 7228</strain>
    </source>
</reference>
<comment type="caution">
    <text evidence="7">The sequence shown here is derived from an EMBL/GenBank/DDBJ whole genome shotgun (WGS) entry which is preliminary data.</text>
</comment>
<dbReference type="RefSeq" id="WP_378938760.1">
    <property type="nucleotide sequence ID" value="NZ_JBHLVO010000036.1"/>
</dbReference>
<sequence>MLKKIRTVIVDDEARLRRGIERLVLSCDDDWEIVGSFSSGNECLLAFQQTELSFDLLITDVKMPGMDGLTLIKEMKKTKSFHAMVISGFDDFQFLQTAMREGASDYMIKPIDRDEFKVQLKKIREKIMTQWDEFQHIEEIELKASQLSYIKHTQKLSQITWQKDIDLSLLEWTKDFPTGDYLLLYVSMDNLVSKAKSFHKEDWNAWTFAIENISDEMMNKLKHSSIQAWKWKGDDLSFWLLLHVRDDKVELFQEISVQFAEELKSNIKQFTPLTCSIAVSQKIGDLTLLSSVKDELLTFIQFRLLYGGNQIFSNSIIEKWKEKKGGRDNKEVENKINKIIFSLDSMNQERTKREISNFLNMIETLESPKEIEQSLHLLGIQIINYMIKNTQGKDEFPLIQEVFGLTKKMANLIELKNGVFEWTKKVLDILERKTETQNIDHIDIAKKWIVNHLDQNVTIHKIASQVYMNPTYFCEYYKSQTGETVLDYVTRIRIEKARELLLTTDLKIYDISVKVGYTDTKYFSKLFKKHYGEVPSKYKERMKLEQI</sequence>
<evidence type="ECO:0000259" key="6">
    <source>
        <dbReference type="PROSITE" id="PS50110"/>
    </source>
</evidence>
<gene>
    <name evidence="7" type="ORF">ACFFIX_24395</name>
</gene>
<evidence type="ECO:0000313" key="7">
    <source>
        <dbReference type="EMBL" id="MFC0274476.1"/>
    </source>
</evidence>
<dbReference type="Pfam" id="PF12833">
    <property type="entry name" value="HTH_18"/>
    <property type="match status" value="1"/>
</dbReference>
<keyword evidence="1" id="KW-0805">Transcription regulation</keyword>
<dbReference type="CDD" id="cd17536">
    <property type="entry name" value="REC_YesN-like"/>
    <property type="match status" value="1"/>
</dbReference>
<dbReference type="SUPFAM" id="SSF46689">
    <property type="entry name" value="Homeodomain-like"/>
    <property type="match status" value="2"/>
</dbReference>
<dbReference type="SMART" id="SM00448">
    <property type="entry name" value="REC"/>
    <property type="match status" value="1"/>
</dbReference>
<evidence type="ECO:0000256" key="4">
    <source>
        <dbReference type="PROSITE-ProRule" id="PRU00169"/>
    </source>
</evidence>
<feature type="domain" description="Response regulatory" evidence="6">
    <location>
        <begin position="6"/>
        <end position="124"/>
    </location>
</feature>
<evidence type="ECO:0000256" key="1">
    <source>
        <dbReference type="ARBA" id="ARBA00023015"/>
    </source>
</evidence>
<evidence type="ECO:0000256" key="3">
    <source>
        <dbReference type="ARBA" id="ARBA00023163"/>
    </source>
</evidence>
<dbReference type="SMART" id="SM00342">
    <property type="entry name" value="HTH_ARAC"/>
    <property type="match status" value="1"/>
</dbReference>
<dbReference type="PRINTS" id="PR00032">
    <property type="entry name" value="HTHARAC"/>
</dbReference>
<feature type="modified residue" description="4-aspartylphosphate" evidence="4">
    <location>
        <position position="60"/>
    </location>
</feature>
<evidence type="ECO:0000259" key="5">
    <source>
        <dbReference type="PROSITE" id="PS01124"/>
    </source>
</evidence>